<accession>A0ACB9LG28</accession>
<protein>
    <submittedName>
        <fullName evidence="1">Uncharacterized protein</fullName>
    </submittedName>
</protein>
<sequence length="143" mass="15725">MHSMGRHHLWFAQSLQLQVQGIRFSLLKSRRLNSVAVVSVKALIPIWEKAATVLNGVATVAALDADARQALAQIKALLKERLNGKTSGGSSEKSEPSASVELKSGNFYELVLKRKELWIVDFFDPRCGNGKRLALSGKKLLLT</sequence>
<gene>
    <name evidence="1" type="ORF">L6164_031491</name>
</gene>
<keyword evidence="2" id="KW-1185">Reference proteome</keyword>
<evidence type="ECO:0000313" key="1">
    <source>
        <dbReference type="EMBL" id="KAI4308412.1"/>
    </source>
</evidence>
<proteinExistence type="predicted"/>
<dbReference type="EMBL" id="CM039437">
    <property type="protein sequence ID" value="KAI4308412.1"/>
    <property type="molecule type" value="Genomic_DNA"/>
</dbReference>
<name>A0ACB9LG28_BAUVA</name>
<organism evidence="1 2">
    <name type="scientific">Bauhinia variegata</name>
    <name type="common">Purple orchid tree</name>
    <name type="synonym">Phanera variegata</name>
    <dbReference type="NCBI Taxonomy" id="167791"/>
    <lineage>
        <taxon>Eukaryota</taxon>
        <taxon>Viridiplantae</taxon>
        <taxon>Streptophyta</taxon>
        <taxon>Embryophyta</taxon>
        <taxon>Tracheophyta</taxon>
        <taxon>Spermatophyta</taxon>
        <taxon>Magnoliopsida</taxon>
        <taxon>eudicotyledons</taxon>
        <taxon>Gunneridae</taxon>
        <taxon>Pentapetalae</taxon>
        <taxon>rosids</taxon>
        <taxon>fabids</taxon>
        <taxon>Fabales</taxon>
        <taxon>Fabaceae</taxon>
        <taxon>Cercidoideae</taxon>
        <taxon>Cercideae</taxon>
        <taxon>Bauhiniinae</taxon>
        <taxon>Bauhinia</taxon>
    </lineage>
</organism>
<dbReference type="Proteomes" id="UP000828941">
    <property type="component" value="Chromosome 12"/>
</dbReference>
<comment type="caution">
    <text evidence="1">The sequence shown here is derived from an EMBL/GenBank/DDBJ whole genome shotgun (WGS) entry which is preliminary data.</text>
</comment>
<evidence type="ECO:0000313" key="2">
    <source>
        <dbReference type="Proteomes" id="UP000828941"/>
    </source>
</evidence>
<reference evidence="1 2" key="1">
    <citation type="journal article" date="2022" name="DNA Res.">
        <title>Chromosomal-level genome assembly of the orchid tree Bauhinia variegata (Leguminosae; Cercidoideae) supports the allotetraploid origin hypothesis of Bauhinia.</title>
        <authorList>
            <person name="Zhong Y."/>
            <person name="Chen Y."/>
            <person name="Zheng D."/>
            <person name="Pang J."/>
            <person name="Liu Y."/>
            <person name="Luo S."/>
            <person name="Meng S."/>
            <person name="Qian L."/>
            <person name="Wei D."/>
            <person name="Dai S."/>
            <person name="Zhou R."/>
        </authorList>
    </citation>
    <scope>NUCLEOTIDE SEQUENCE [LARGE SCALE GENOMIC DNA]</scope>
    <source>
        <strain evidence="1">BV-YZ2020</strain>
    </source>
</reference>